<sequence>MEGLEKFREAFAEFPDNYVVIGGTACDIAMTGTAVRPRATHDIDMIVIAENITEAFGERFWQFVREAGYRPEKRKHIEGEPPKYELYRFVDGKDGYPEMIELLSRHPDVLGEPKGIVIEPLPVGDEVSSLSAIIMDDDFYHFAITHSRLTDGIRHADSAALIALKAKAYLNLLADKRAGKHVNSKDIRKHRSDVLKNIVILEDASVEAPEAIVRCVKDFIGSIRENWNELSASLAASLGQDEEFVSELLNQLNELFVVKS</sequence>
<dbReference type="AlphaFoldDB" id="A0A939B5V4"/>
<evidence type="ECO:0000313" key="2">
    <source>
        <dbReference type="Proteomes" id="UP000764045"/>
    </source>
</evidence>
<accession>A0A939B5V4</accession>
<proteinExistence type="predicted"/>
<dbReference type="RefSeq" id="WP_205111961.1">
    <property type="nucleotide sequence ID" value="NZ_JACJJL010000038.1"/>
</dbReference>
<evidence type="ECO:0000313" key="1">
    <source>
        <dbReference type="EMBL" id="MBM6662995.1"/>
    </source>
</evidence>
<protein>
    <submittedName>
        <fullName evidence="1">Uncharacterized protein</fullName>
    </submittedName>
</protein>
<keyword evidence="2" id="KW-1185">Reference proteome</keyword>
<dbReference type="EMBL" id="JACJJL010000038">
    <property type="protein sequence ID" value="MBM6662995.1"/>
    <property type="molecule type" value="Genomic_DNA"/>
</dbReference>
<name>A0A939B5V4_9BACT</name>
<organism evidence="1 2">
    <name type="scientific">Marseilla massiliensis</name>
    <dbReference type="NCBI Taxonomy" id="1841864"/>
    <lineage>
        <taxon>Bacteria</taxon>
        <taxon>Pseudomonadati</taxon>
        <taxon>Bacteroidota</taxon>
        <taxon>Bacteroidia</taxon>
        <taxon>Bacteroidales</taxon>
        <taxon>Prevotellaceae</taxon>
        <taxon>Marseilla</taxon>
    </lineage>
</organism>
<dbReference type="Proteomes" id="UP000764045">
    <property type="component" value="Unassembled WGS sequence"/>
</dbReference>
<comment type="caution">
    <text evidence="1">The sequence shown here is derived from an EMBL/GenBank/DDBJ whole genome shotgun (WGS) entry which is preliminary data.</text>
</comment>
<gene>
    <name evidence="1" type="ORF">H6B30_14800</name>
</gene>
<reference evidence="1 2" key="1">
    <citation type="journal article" date="2021" name="Sci. Rep.">
        <title>The distribution of antibiotic resistance genes in chicken gut microbiota commensals.</title>
        <authorList>
            <person name="Juricova H."/>
            <person name="Matiasovicova J."/>
            <person name="Kubasova T."/>
            <person name="Cejkova D."/>
            <person name="Rychlik I."/>
        </authorList>
    </citation>
    <scope>NUCLEOTIDE SEQUENCE [LARGE SCALE GENOMIC DNA]</scope>
    <source>
        <strain evidence="1 2">An819</strain>
    </source>
</reference>